<evidence type="ECO:0000313" key="3">
    <source>
        <dbReference type="Ensembl" id="ENSLBEP00000029784.1"/>
    </source>
</evidence>
<evidence type="ECO:0000259" key="2">
    <source>
        <dbReference type="PROSITE" id="PS50041"/>
    </source>
</evidence>
<dbReference type="PROSITE" id="PS00615">
    <property type="entry name" value="C_TYPE_LECTIN_1"/>
    <property type="match status" value="1"/>
</dbReference>
<dbReference type="InterPro" id="IPR016186">
    <property type="entry name" value="C-type_lectin-like/link_sf"/>
</dbReference>
<name>A0A3Q3GDS5_9LABR</name>
<dbReference type="AlphaFoldDB" id="A0A3Q3GDS5"/>
<dbReference type="Gene3D" id="3.10.100.10">
    <property type="entry name" value="Mannose-Binding Protein A, subunit A"/>
    <property type="match status" value="1"/>
</dbReference>
<dbReference type="SUPFAM" id="SSF56436">
    <property type="entry name" value="C-type lectin-like"/>
    <property type="match status" value="1"/>
</dbReference>
<keyword evidence="1" id="KW-1015">Disulfide bond</keyword>
<keyword evidence="4" id="KW-1185">Reference proteome</keyword>
<dbReference type="GeneTree" id="ENSGT00940000177388"/>
<dbReference type="InterPro" id="IPR001304">
    <property type="entry name" value="C-type_lectin-like"/>
</dbReference>
<sequence>MLSSRFLSISVHWVKGLCSRLHNYHFIDEPKSWSDAGVYCREKFSNLATISNTDDMKRLIAAVGSGYEGNVWIGLRDKRWDWKWLLSDKSFYGNESNFKKWNTSQPDNTQRYGKLCAAVQQGTWYDYECEQEFAFVCYDNNMTGNTILSTYKTLLKL</sequence>
<dbReference type="Proteomes" id="UP000261660">
    <property type="component" value="Unplaced"/>
</dbReference>
<protein>
    <recommendedName>
        <fullName evidence="2">C-type lectin domain-containing protein</fullName>
    </recommendedName>
</protein>
<proteinExistence type="predicted"/>
<dbReference type="Ensembl" id="ENSLBET00000031185.1">
    <property type="protein sequence ID" value="ENSLBEP00000029784.1"/>
    <property type="gene ID" value="ENSLBEG00000022534.1"/>
</dbReference>
<dbReference type="InParanoid" id="A0A3Q3GDS5"/>
<reference evidence="3" key="2">
    <citation type="submission" date="2025-09" db="UniProtKB">
        <authorList>
            <consortium name="Ensembl"/>
        </authorList>
    </citation>
    <scope>IDENTIFICATION</scope>
</reference>
<reference evidence="3" key="1">
    <citation type="submission" date="2025-08" db="UniProtKB">
        <authorList>
            <consortium name="Ensembl"/>
        </authorList>
    </citation>
    <scope>IDENTIFICATION</scope>
</reference>
<dbReference type="InterPro" id="IPR016187">
    <property type="entry name" value="CTDL_fold"/>
</dbReference>
<evidence type="ECO:0000256" key="1">
    <source>
        <dbReference type="ARBA" id="ARBA00023157"/>
    </source>
</evidence>
<dbReference type="STRING" id="56723.ENSLBEP00000029784"/>
<dbReference type="PANTHER" id="PTHR45784:SF3">
    <property type="entry name" value="C-TYPE LECTIN DOMAIN FAMILY 4 MEMBER K-LIKE-RELATED"/>
    <property type="match status" value="1"/>
</dbReference>
<organism evidence="3 4">
    <name type="scientific">Labrus bergylta</name>
    <name type="common">ballan wrasse</name>
    <dbReference type="NCBI Taxonomy" id="56723"/>
    <lineage>
        <taxon>Eukaryota</taxon>
        <taxon>Metazoa</taxon>
        <taxon>Chordata</taxon>
        <taxon>Craniata</taxon>
        <taxon>Vertebrata</taxon>
        <taxon>Euteleostomi</taxon>
        <taxon>Actinopterygii</taxon>
        <taxon>Neopterygii</taxon>
        <taxon>Teleostei</taxon>
        <taxon>Neoteleostei</taxon>
        <taxon>Acanthomorphata</taxon>
        <taxon>Eupercaria</taxon>
        <taxon>Labriformes</taxon>
        <taxon>Labridae</taxon>
        <taxon>Labrus</taxon>
    </lineage>
</organism>
<dbReference type="PROSITE" id="PS50041">
    <property type="entry name" value="C_TYPE_LECTIN_2"/>
    <property type="match status" value="1"/>
</dbReference>
<dbReference type="Pfam" id="PF00059">
    <property type="entry name" value="Lectin_C"/>
    <property type="match status" value="1"/>
</dbReference>
<evidence type="ECO:0000313" key="4">
    <source>
        <dbReference type="Proteomes" id="UP000261660"/>
    </source>
</evidence>
<dbReference type="InterPro" id="IPR018378">
    <property type="entry name" value="C-type_lectin_CS"/>
</dbReference>
<accession>A0A3Q3GDS5</accession>
<dbReference type="PANTHER" id="PTHR45784">
    <property type="entry name" value="C-TYPE LECTIN DOMAIN FAMILY 20 MEMBER A-RELATED"/>
    <property type="match status" value="1"/>
</dbReference>
<dbReference type="SMART" id="SM00034">
    <property type="entry name" value="CLECT"/>
    <property type="match status" value="1"/>
</dbReference>
<feature type="domain" description="C-type lectin" evidence="2">
    <location>
        <begin position="19"/>
        <end position="138"/>
    </location>
</feature>